<dbReference type="AlphaFoldDB" id="F4CDI2"/>
<dbReference type="PROSITE" id="PS51935">
    <property type="entry name" value="NLPC_P60"/>
    <property type="match status" value="1"/>
</dbReference>
<dbReference type="PANTHER" id="PTHR47360:SF1">
    <property type="entry name" value="ENDOPEPTIDASE NLPC-RELATED"/>
    <property type="match status" value="1"/>
</dbReference>
<reference evidence="7" key="1">
    <citation type="submission" date="2011-03" db="EMBL/GenBank/DDBJ databases">
        <title>Complete sequence of Sphingobacterium sp. 21.</title>
        <authorList>
            <consortium name="US DOE Joint Genome Institute"/>
            <person name="Lucas S."/>
            <person name="Copeland A."/>
            <person name="Lapidus A."/>
            <person name="Cheng J.-F."/>
            <person name="Goodwin L."/>
            <person name="Pitluck S."/>
            <person name="Davenport K."/>
            <person name="Detter J.C."/>
            <person name="Han C."/>
            <person name="Tapia R."/>
            <person name="Land M."/>
            <person name="Hauser L."/>
            <person name="Kyrpides N."/>
            <person name="Ivanova N."/>
            <person name="Ovchinnikova G."/>
            <person name="Pagani I."/>
            <person name="Siebers A.K."/>
            <person name="Allgaier M."/>
            <person name="Thelen M.P."/>
            <person name="Hugenholtz P."/>
            <person name="Woyke T."/>
        </authorList>
    </citation>
    <scope>NUCLEOTIDE SEQUENCE</scope>
    <source>
        <strain evidence="7">21</strain>
    </source>
</reference>
<dbReference type="MEROPS" id="C40.004"/>
<dbReference type="PANTHER" id="PTHR47360">
    <property type="entry name" value="MUREIN DD-ENDOPEPTIDASE MEPS/MUREIN LD-CARBOXYPEPTIDASE"/>
    <property type="match status" value="1"/>
</dbReference>
<dbReference type="EMBL" id="CP002584">
    <property type="protein sequence ID" value="ADZ77717.1"/>
    <property type="molecule type" value="Genomic_DNA"/>
</dbReference>
<dbReference type="InterPro" id="IPR052062">
    <property type="entry name" value="Murein_DD/LD_carboxypeptidase"/>
</dbReference>
<dbReference type="KEGG" id="shg:Sph21_1148"/>
<dbReference type="STRING" id="743722.Sph21_1148"/>
<feature type="domain" description="NlpC/P60" evidence="6">
    <location>
        <begin position="84"/>
        <end position="206"/>
    </location>
</feature>
<accession>F4CDI2</accession>
<evidence type="ECO:0000259" key="6">
    <source>
        <dbReference type="PROSITE" id="PS51935"/>
    </source>
</evidence>
<dbReference type="HOGENOM" id="CLU_016043_9_0_10"/>
<dbReference type="InterPro" id="IPR038765">
    <property type="entry name" value="Papain-like_cys_pep_sf"/>
</dbReference>
<keyword evidence="2" id="KW-0645">Protease</keyword>
<dbReference type="SUPFAM" id="SSF54001">
    <property type="entry name" value="Cysteine proteinases"/>
    <property type="match status" value="1"/>
</dbReference>
<gene>
    <name evidence="7" type="ordered locus">Sph21_1148</name>
</gene>
<name>F4CDI2_SPHS2</name>
<comment type="similarity">
    <text evidence="1">Belongs to the peptidase C40 family.</text>
</comment>
<evidence type="ECO:0000256" key="2">
    <source>
        <dbReference type="ARBA" id="ARBA00022670"/>
    </source>
</evidence>
<proteinExistence type="inferred from homology"/>
<organism evidence="7">
    <name type="scientific">Sphingobacterium sp. (strain 21)</name>
    <dbReference type="NCBI Taxonomy" id="743722"/>
    <lineage>
        <taxon>Bacteria</taxon>
        <taxon>Pseudomonadati</taxon>
        <taxon>Bacteroidota</taxon>
        <taxon>Sphingobacteriia</taxon>
        <taxon>Sphingobacteriales</taxon>
        <taxon>Sphingobacteriaceae</taxon>
        <taxon>Sphingobacterium</taxon>
    </lineage>
</organism>
<dbReference type="GO" id="GO:0008234">
    <property type="term" value="F:cysteine-type peptidase activity"/>
    <property type="evidence" value="ECO:0007669"/>
    <property type="project" value="UniProtKB-KW"/>
</dbReference>
<dbReference type="GO" id="GO:0006508">
    <property type="term" value="P:proteolysis"/>
    <property type="evidence" value="ECO:0007669"/>
    <property type="project" value="UniProtKB-KW"/>
</dbReference>
<keyword evidence="4" id="KW-0378">Hydrolase</keyword>
<evidence type="ECO:0000256" key="1">
    <source>
        <dbReference type="ARBA" id="ARBA00007074"/>
    </source>
</evidence>
<dbReference type="eggNOG" id="COG0791">
    <property type="taxonomic scope" value="Bacteria"/>
</dbReference>
<keyword evidence="5" id="KW-0788">Thiol protease</keyword>
<keyword evidence="3" id="KW-0732">Signal</keyword>
<sequence length="224" mass="25375">MGDKNDLPVSKLTQMKTACAHASFINWKNFIQMKKTLLVVCILLGALSLNLQAQTLTEKNNSPEDPDNLAKEYFSQIMGIAASATTNTKLYQFVYDWIGTPYRLGGKTKKGIDCSKFAYELYEKVFNTSIGNNSRNIYTQVDPINKNELKPGDLVFFKIRSRSITHVGVYLGDRKFAHASTSRGVMISNLDEAYWKRYYFNGGRMSLKAQNENASEEEDVLHLN</sequence>
<evidence type="ECO:0000256" key="5">
    <source>
        <dbReference type="ARBA" id="ARBA00022807"/>
    </source>
</evidence>
<evidence type="ECO:0000256" key="4">
    <source>
        <dbReference type="ARBA" id="ARBA00022801"/>
    </source>
</evidence>
<dbReference type="Pfam" id="PF00877">
    <property type="entry name" value="NLPC_P60"/>
    <property type="match status" value="1"/>
</dbReference>
<dbReference type="PATRIC" id="fig|743722.3.peg.1227"/>
<evidence type="ECO:0000256" key="3">
    <source>
        <dbReference type="ARBA" id="ARBA00022729"/>
    </source>
</evidence>
<evidence type="ECO:0000313" key="7">
    <source>
        <dbReference type="EMBL" id="ADZ77717.1"/>
    </source>
</evidence>
<dbReference type="InterPro" id="IPR000064">
    <property type="entry name" value="NLP_P60_dom"/>
</dbReference>
<dbReference type="Gene3D" id="3.90.1720.10">
    <property type="entry name" value="endopeptidase domain like (from Nostoc punctiforme)"/>
    <property type="match status" value="1"/>
</dbReference>
<protein>
    <submittedName>
        <fullName evidence="7">NLP/P60 protein</fullName>
    </submittedName>
</protein>